<evidence type="ECO:0000256" key="6">
    <source>
        <dbReference type="SAM" id="MobiDB-lite"/>
    </source>
</evidence>
<comment type="similarity">
    <text evidence="1">Belongs to the FMO family.</text>
</comment>
<proteinExistence type="inferred from homology"/>
<dbReference type="PIRSF" id="PIRSF000332">
    <property type="entry name" value="FMO"/>
    <property type="match status" value="1"/>
</dbReference>
<dbReference type="OrthoDB" id="66881at2759"/>
<evidence type="ECO:0000256" key="1">
    <source>
        <dbReference type="ARBA" id="ARBA00009183"/>
    </source>
</evidence>
<keyword evidence="5" id="KW-0560">Oxidoreductase</keyword>
<dbReference type="InterPro" id="IPR036188">
    <property type="entry name" value="FAD/NAD-bd_sf"/>
</dbReference>
<dbReference type="Proteomes" id="UP000838763">
    <property type="component" value="Unassembled WGS sequence"/>
</dbReference>
<feature type="compositionally biased region" description="Polar residues" evidence="6">
    <location>
        <begin position="178"/>
        <end position="197"/>
    </location>
</feature>
<dbReference type="EMBL" id="CALLCH030000012">
    <property type="protein sequence ID" value="CAI4215306.1"/>
    <property type="molecule type" value="Genomic_DNA"/>
</dbReference>
<dbReference type="Pfam" id="PF13450">
    <property type="entry name" value="NAD_binding_8"/>
    <property type="match status" value="1"/>
</dbReference>
<evidence type="ECO:0008006" key="9">
    <source>
        <dbReference type="Google" id="ProtNLM"/>
    </source>
</evidence>
<dbReference type="InterPro" id="IPR000960">
    <property type="entry name" value="Flavin_mOase"/>
</dbReference>
<dbReference type="Pfam" id="PF00743">
    <property type="entry name" value="FMO-like"/>
    <property type="match status" value="2"/>
</dbReference>
<evidence type="ECO:0000256" key="2">
    <source>
        <dbReference type="ARBA" id="ARBA00022630"/>
    </source>
</evidence>
<keyword evidence="3" id="KW-0274">FAD</keyword>
<evidence type="ECO:0000256" key="3">
    <source>
        <dbReference type="ARBA" id="ARBA00022827"/>
    </source>
</evidence>
<dbReference type="PANTHER" id="PTHR23023">
    <property type="entry name" value="DIMETHYLANILINE MONOOXYGENASE"/>
    <property type="match status" value="1"/>
</dbReference>
<feature type="region of interest" description="Disordered" evidence="6">
    <location>
        <begin position="178"/>
        <end position="222"/>
    </location>
</feature>
<reference evidence="7" key="1">
    <citation type="submission" date="2022-11" db="EMBL/GenBank/DDBJ databases">
        <authorList>
            <person name="Scott C."/>
            <person name="Bruce N."/>
        </authorList>
    </citation>
    <scope>NUCLEOTIDE SEQUENCE</scope>
</reference>
<evidence type="ECO:0000313" key="8">
    <source>
        <dbReference type="Proteomes" id="UP000838763"/>
    </source>
</evidence>
<dbReference type="GO" id="GO:0050660">
    <property type="term" value="F:flavin adenine dinucleotide binding"/>
    <property type="evidence" value="ECO:0007669"/>
    <property type="project" value="InterPro"/>
</dbReference>
<dbReference type="AlphaFoldDB" id="A0A9P1MC20"/>
<gene>
    <name evidence="7" type="ORF">PPNO1_LOCUS5019</name>
</gene>
<protein>
    <recommendedName>
        <fullName evidence="9">FAD/NAD(P)-binding domain-containing protein</fullName>
    </recommendedName>
</protein>
<dbReference type="InterPro" id="IPR020946">
    <property type="entry name" value="Flavin_mOase-like"/>
</dbReference>
<dbReference type="Gene3D" id="3.50.50.60">
    <property type="entry name" value="FAD/NAD(P)-binding domain"/>
    <property type="match status" value="1"/>
</dbReference>
<comment type="caution">
    <text evidence="7">The sequence shown here is derived from an EMBL/GenBank/DDBJ whole genome shotgun (WGS) entry which is preliminary data.</text>
</comment>
<organism evidence="7 8">
    <name type="scientific">Parascedosporium putredinis</name>
    <dbReference type="NCBI Taxonomy" id="1442378"/>
    <lineage>
        <taxon>Eukaryota</taxon>
        <taxon>Fungi</taxon>
        <taxon>Dikarya</taxon>
        <taxon>Ascomycota</taxon>
        <taxon>Pezizomycotina</taxon>
        <taxon>Sordariomycetes</taxon>
        <taxon>Hypocreomycetidae</taxon>
        <taxon>Microascales</taxon>
        <taxon>Microascaceae</taxon>
        <taxon>Parascedosporium</taxon>
    </lineage>
</organism>
<keyword evidence="2" id="KW-0285">Flavoprotein</keyword>
<keyword evidence="4" id="KW-0521">NADP</keyword>
<name>A0A9P1MC20_9PEZI</name>
<evidence type="ECO:0000313" key="7">
    <source>
        <dbReference type="EMBL" id="CAI4215306.1"/>
    </source>
</evidence>
<keyword evidence="8" id="KW-1185">Reference proteome</keyword>
<accession>A0A9P1MC20</accession>
<sequence length="459" mass="50001">MATVPSKRVAVIGAGLTGLVAIKENLSEGSSVQCFEKLGHIGASGPTARKPPKADFPLDPARYPDYFSHYLQLRYLNEYADHFKVKKHIRFNTQVLQCVPAAQGGWTLEVQEKDGEREEHHFDALICASGALATPVTPDFAGRESFRGELLHSHHYRTPSPFEGKRVAIIGLGAPRSSNPELASSQRGTMASDQAGQSHRRKAAQGAGMRARASRAEPDDPRGLLRKVRTGVVKVHRASVEALNETGLALSTNVQLDVDVIICATGYSLTDMPYLPRDAVASRELAAPHIDLYKFMVSPWYEDLYVLGRLEVFGPHASAAEAQSRVAAAMISGKLAKPGHEEMMKSIKANRHKISNNFVDTPRHFLTVHSVEYIDDLLAPLGCAPSVGKVLGQMFRGNPIRALSLFKAVYFGIPCSGQWRLFGYGRNQKLAEATIFRIAHGEGELSKAEQEAIGAVASA</sequence>
<dbReference type="SUPFAM" id="SSF51905">
    <property type="entry name" value="FAD/NAD(P)-binding domain"/>
    <property type="match status" value="2"/>
</dbReference>
<evidence type="ECO:0000256" key="5">
    <source>
        <dbReference type="ARBA" id="ARBA00023002"/>
    </source>
</evidence>
<dbReference type="InterPro" id="IPR050346">
    <property type="entry name" value="FMO-like"/>
</dbReference>
<evidence type="ECO:0000256" key="4">
    <source>
        <dbReference type="ARBA" id="ARBA00022857"/>
    </source>
</evidence>
<dbReference type="GO" id="GO:0050661">
    <property type="term" value="F:NADP binding"/>
    <property type="evidence" value="ECO:0007669"/>
    <property type="project" value="InterPro"/>
</dbReference>
<dbReference type="GO" id="GO:0004499">
    <property type="term" value="F:N,N-dimethylaniline monooxygenase activity"/>
    <property type="evidence" value="ECO:0007669"/>
    <property type="project" value="InterPro"/>
</dbReference>